<comment type="caution">
    <text evidence="3">The sequence shown here is derived from an EMBL/GenBank/DDBJ whole genome shotgun (WGS) entry which is preliminary data.</text>
</comment>
<dbReference type="InterPro" id="IPR036890">
    <property type="entry name" value="HATPase_C_sf"/>
</dbReference>
<protein>
    <recommendedName>
        <fullName evidence="2">Histidine kinase/HSP90-like ATPase domain-containing protein</fullName>
    </recommendedName>
</protein>
<accession>A0ABP9I2M9</accession>
<dbReference type="RefSeq" id="WP_345713023.1">
    <property type="nucleotide sequence ID" value="NZ_BAABIL010000415.1"/>
</dbReference>
<gene>
    <name evidence="3" type="ORF">GCM10023225_25860</name>
</gene>
<evidence type="ECO:0000313" key="3">
    <source>
        <dbReference type="EMBL" id="GAA4986268.1"/>
    </source>
</evidence>
<feature type="domain" description="Histidine kinase/HSP90-like ATPase" evidence="2">
    <location>
        <begin position="20"/>
        <end position="124"/>
    </location>
</feature>
<dbReference type="PANTHER" id="PTHR35526:SF3">
    <property type="entry name" value="ANTI-SIGMA-F FACTOR RSBW"/>
    <property type="match status" value="1"/>
</dbReference>
<evidence type="ECO:0000259" key="2">
    <source>
        <dbReference type="Pfam" id="PF13581"/>
    </source>
</evidence>
<name>A0ABP9I2M9_9ACTN</name>
<proteinExistence type="predicted"/>
<dbReference type="CDD" id="cd16936">
    <property type="entry name" value="HATPase_RsbW-like"/>
    <property type="match status" value="1"/>
</dbReference>
<dbReference type="Proteomes" id="UP001501195">
    <property type="component" value="Unassembled WGS sequence"/>
</dbReference>
<organism evidence="3 4">
    <name type="scientific">Kineococcus glutinatus</name>
    <dbReference type="NCBI Taxonomy" id="1070872"/>
    <lineage>
        <taxon>Bacteria</taxon>
        <taxon>Bacillati</taxon>
        <taxon>Actinomycetota</taxon>
        <taxon>Actinomycetes</taxon>
        <taxon>Kineosporiales</taxon>
        <taxon>Kineosporiaceae</taxon>
        <taxon>Kineococcus</taxon>
    </lineage>
</organism>
<keyword evidence="1" id="KW-0418">Kinase</keyword>
<reference evidence="4" key="1">
    <citation type="journal article" date="2019" name="Int. J. Syst. Evol. Microbiol.">
        <title>The Global Catalogue of Microorganisms (GCM) 10K type strain sequencing project: providing services to taxonomists for standard genome sequencing and annotation.</title>
        <authorList>
            <consortium name="The Broad Institute Genomics Platform"/>
            <consortium name="The Broad Institute Genome Sequencing Center for Infectious Disease"/>
            <person name="Wu L."/>
            <person name="Ma J."/>
        </authorList>
    </citation>
    <scope>NUCLEOTIDE SEQUENCE [LARGE SCALE GENOMIC DNA]</scope>
    <source>
        <strain evidence="4">JCM 18126</strain>
    </source>
</reference>
<evidence type="ECO:0000256" key="1">
    <source>
        <dbReference type="ARBA" id="ARBA00022527"/>
    </source>
</evidence>
<dbReference type="InterPro" id="IPR050267">
    <property type="entry name" value="Anti-sigma-factor_SerPK"/>
</dbReference>
<dbReference type="Gene3D" id="3.30.565.10">
    <property type="entry name" value="Histidine kinase-like ATPase, C-terminal domain"/>
    <property type="match status" value="1"/>
</dbReference>
<sequence length="127" mass="13475">MCDVTAPAELTLPMDAQAPGRARSFLHEADCQVHQSRVLDEAQLLVSELVTNAVVHGAPPVAMRVECDGTAGMTVAVSDGSVQSPIADQAGPDAEHGRGIALVDLLSERWGVDVTEAGKTTWFRLRQ</sequence>
<dbReference type="SUPFAM" id="SSF55874">
    <property type="entry name" value="ATPase domain of HSP90 chaperone/DNA topoisomerase II/histidine kinase"/>
    <property type="match status" value="1"/>
</dbReference>
<keyword evidence="4" id="KW-1185">Reference proteome</keyword>
<keyword evidence="1" id="KW-0723">Serine/threonine-protein kinase</keyword>
<dbReference type="InterPro" id="IPR003594">
    <property type="entry name" value="HATPase_dom"/>
</dbReference>
<dbReference type="Pfam" id="PF13581">
    <property type="entry name" value="HATPase_c_2"/>
    <property type="match status" value="1"/>
</dbReference>
<dbReference type="PANTHER" id="PTHR35526">
    <property type="entry name" value="ANTI-SIGMA-F FACTOR RSBW-RELATED"/>
    <property type="match status" value="1"/>
</dbReference>
<keyword evidence="1" id="KW-0808">Transferase</keyword>
<evidence type="ECO:0000313" key="4">
    <source>
        <dbReference type="Proteomes" id="UP001501195"/>
    </source>
</evidence>
<dbReference type="EMBL" id="BAABIL010000415">
    <property type="protein sequence ID" value="GAA4986268.1"/>
    <property type="molecule type" value="Genomic_DNA"/>
</dbReference>